<feature type="chain" id="PRO_5002173811" evidence="2">
    <location>
        <begin position="24"/>
        <end position="322"/>
    </location>
</feature>
<evidence type="ECO:0000256" key="1">
    <source>
        <dbReference type="ARBA" id="ARBA00006987"/>
    </source>
</evidence>
<keyword evidence="2" id="KW-0732">Signal</keyword>
<comment type="similarity">
    <text evidence="1">Belongs to the UPF0065 (bug) family.</text>
</comment>
<dbReference type="EMBL" id="CP010537">
    <property type="protein sequence ID" value="AJG22481.1"/>
    <property type="molecule type" value="Genomic_DNA"/>
</dbReference>
<dbReference type="KEGG" id="cbw:RR42_s0891"/>
<evidence type="ECO:0000313" key="4">
    <source>
        <dbReference type="Proteomes" id="UP000031843"/>
    </source>
</evidence>
<dbReference type="Pfam" id="PF03401">
    <property type="entry name" value="TctC"/>
    <property type="match status" value="1"/>
</dbReference>
<dbReference type="AlphaFoldDB" id="A0A0C4YPH1"/>
<dbReference type="CDD" id="cd07012">
    <property type="entry name" value="PBP2_Bug_TTT"/>
    <property type="match status" value="1"/>
</dbReference>
<dbReference type="InterPro" id="IPR042100">
    <property type="entry name" value="Bug_dom1"/>
</dbReference>
<evidence type="ECO:0000313" key="3">
    <source>
        <dbReference type="EMBL" id="AJG22481.1"/>
    </source>
</evidence>
<dbReference type="PANTHER" id="PTHR42928:SF5">
    <property type="entry name" value="BLR1237 PROTEIN"/>
    <property type="match status" value="1"/>
</dbReference>
<dbReference type="InterPro" id="IPR005064">
    <property type="entry name" value="BUG"/>
</dbReference>
<keyword evidence="4" id="KW-1185">Reference proteome</keyword>
<proteinExistence type="inferred from homology"/>
<dbReference type="Gene3D" id="3.40.190.10">
    <property type="entry name" value="Periplasmic binding protein-like II"/>
    <property type="match status" value="1"/>
</dbReference>
<accession>A0A0C4YPH1</accession>
<dbReference type="SUPFAM" id="SSF53850">
    <property type="entry name" value="Periplasmic binding protein-like II"/>
    <property type="match status" value="1"/>
</dbReference>
<gene>
    <name evidence="3" type="ORF">RR42_s0891</name>
</gene>
<organism evidence="3 4">
    <name type="scientific">Cupriavidus basilensis</name>
    <dbReference type="NCBI Taxonomy" id="68895"/>
    <lineage>
        <taxon>Bacteria</taxon>
        <taxon>Pseudomonadati</taxon>
        <taxon>Pseudomonadota</taxon>
        <taxon>Betaproteobacteria</taxon>
        <taxon>Burkholderiales</taxon>
        <taxon>Burkholderiaceae</taxon>
        <taxon>Cupriavidus</taxon>
    </lineage>
</organism>
<evidence type="ECO:0000256" key="2">
    <source>
        <dbReference type="SAM" id="SignalP"/>
    </source>
</evidence>
<dbReference type="OrthoDB" id="8678477at2"/>
<dbReference type="PIRSF" id="PIRSF017082">
    <property type="entry name" value="YflP"/>
    <property type="match status" value="1"/>
</dbReference>
<name>A0A0C4YPH1_9BURK</name>
<protein>
    <submittedName>
        <fullName evidence="3">Tricarboxylate transport protein TctC</fullName>
    </submittedName>
</protein>
<dbReference type="PANTHER" id="PTHR42928">
    <property type="entry name" value="TRICARBOXYLATE-BINDING PROTEIN"/>
    <property type="match status" value="1"/>
</dbReference>
<feature type="signal peptide" evidence="2">
    <location>
        <begin position="1"/>
        <end position="23"/>
    </location>
</feature>
<sequence length="322" mass="33884">MYRLINQIACGTLLLTGTAAAIAQEHYPNRPIRIVVNSAPGALLDITTRAVAQQMAENLGQPLVIDNRPGADGQIGIRATKAAPADGYTLLASANTVAQLPAMKKDPGYALKDFVGIGMMNEAPLLMVTSPSLPYRSVADLTAAAQARPGKLSYASGGSGTTTHVAAAILMHQANLDFVHVPYKGIASAMSDVIAGRVDFAFDGGNSSGPQVKDGRLRALGVTSAKRSPAFPDIPTLAEQGLAGYSYTVYLGLLAPAGTPKEVVQRLSQALLASLASAPVRERFRRDGAEPGTMTPEAFTRFLQQDLQRTMKIVADLELAKE</sequence>
<dbReference type="Proteomes" id="UP000031843">
    <property type="component" value="Chromosome secondary"/>
</dbReference>
<dbReference type="STRING" id="68895.RR42_s0891"/>
<reference evidence="3 4" key="1">
    <citation type="journal article" date="2015" name="Genome Announc.">
        <title>Complete Genome Sequence of Cupriavidus basilensis 4G11, Isolated from the Oak Ridge Field Research Center Site.</title>
        <authorList>
            <person name="Ray J."/>
            <person name="Waters R.J."/>
            <person name="Skerker J.M."/>
            <person name="Kuehl J.V."/>
            <person name="Price M.N."/>
            <person name="Huang J."/>
            <person name="Chakraborty R."/>
            <person name="Arkin A.P."/>
            <person name="Deutschbauer A."/>
        </authorList>
    </citation>
    <scope>NUCLEOTIDE SEQUENCE [LARGE SCALE GENOMIC DNA]</scope>
    <source>
        <strain evidence="3">4G11</strain>
    </source>
</reference>
<dbReference type="Gene3D" id="3.40.190.150">
    <property type="entry name" value="Bordetella uptake gene, domain 1"/>
    <property type="match status" value="1"/>
</dbReference>